<evidence type="ECO:0008006" key="2">
    <source>
        <dbReference type="Google" id="ProtNLM"/>
    </source>
</evidence>
<evidence type="ECO:0000313" key="1">
    <source>
        <dbReference type="EMBL" id="SVE46083.1"/>
    </source>
</evidence>
<proteinExistence type="predicted"/>
<name>A0A383DP85_9ZZZZ</name>
<organism evidence="1">
    <name type="scientific">marine metagenome</name>
    <dbReference type="NCBI Taxonomy" id="408172"/>
    <lineage>
        <taxon>unclassified sequences</taxon>
        <taxon>metagenomes</taxon>
        <taxon>ecological metagenomes</taxon>
    </lineage>
</organism>
<dbReference type="AlphaFoldDB" id="A0A383DP85"/>
<dbReference type="Gene3D" id="3.20.20.150">
    <property type="entry name" value="Divalent-metal-dependent TIM barrel enzymes"/>
    <property type="match status" value="1"/>
</dbReference>
<dbReference type="EMBL" id="UINC01218872">
    <property type="protein sequence ID" value="SVE46083.1"/>
    <property type="molecule type" value="Genomic_DNA"/>
</dbReference>
<sequence>MARPVTLFTGQWADLSLPDLAAKAAEMGYDGL</sequence>
<gene>
    <name evidence="1" type="ORF">METZ01_LOCUS498937</name>
</gene>
<feature type="non-terminal residue" evidence="1">
    <location>
        <position position="32"/>
    </location>
</feature>
<reference evidence="1" key="1">
    <citation type="submission" date="2018-05" db="EMBL/GenBank/DDBJ databases">
        <authorList>
            <person name="Lanie J.A."/>
            <person name="Ng W.-L."/>
            <person name="Kazmierczak K.M."/>
            <person name="Andrzejewski T.M."/>
            <person name="Davidsen T.M."/>
            <person name="Wayne K.J."/>
            <person name="Tettelin H."/>
            <person name="Glass J.I."/>
            <person name="Rusch D."/>
            <person name="Podicherti R."/>
            <person name="Tsui H.-C.T."/>
            <person name="Winkler M.E."/>
        </authorList>
    </citation>
    <scope>NUCLEOTIDE SEQUENCE</scope>
</reference>
<protein>
    <recommendedName>
        <fullName evidence="2">Xylose isomerase-like TIM barrel domain-containing protein</fullName>
    </recommendedName>
</protein>
<accession>A0A383DP85</accession>